<dbReference type="KEGG" id="gtt:GUITHDRAFT_135605"/>
<keyword evidence="1" id="KW-0472">Membrane</keyword>
<dbReference type="GeneID" id="17306651"/>
<dbReference type="AlphaFoldDB" id="L1JNA1"/>
<name>L1JNA1_GUITC</name>
<protein>
    <submittedName>
        <fullName evidence="2 3">Uncharacterized protein</fullName>
    </submittedName>
</protein>
<keyword evidence="4" id="KW-1185">Reference proteome</keyword>
<evidence type="ECO:0000313" key="2">
    <source>
        <dbReference type="EMBL" id="EKX49917.1"/>
    </source>
</evidence>
<evidence type="ECO:0000256" key="1">
    <source>
        <dbReference type="SAM" id="Phobius"/>
    </source>
</evidence>
<feature type="transmembrane region" description="Helical" evidence="1">
    <location>
        <begin position="555"/>
        <end position="573"/>
    </location>
</feature>
<dbReference type="PaxDb" id="55529-EKX49917"/>
<reference evidence="3" key="3">
    <citation type="submission" date="2016-03" db="UniProtKB">
        <authorList>
            <consortium name="EnsemblProtists"/>
        </authorList>
    </citation>
    <scope>IDENTIFICATION</scope>
</reference>
<dbReference type="Proteomes" id="UP000011087">
    <property type="component" value="Unassembled WGS sequence"/>
</dbReference>
<feature type="transmembrane region" description="Helical" evidence="1">
    <location>
        <begin position="467"/>
        <end position="485"/>
    </location>
</feature>
<dbReference type="HOGENOM" id="CLU_017215_0_0_1"/>
<dbReference type="EMBL" id="JH992980">
    <property type="protein sequence ID" value="EKX49917.1"/>
    <property type="molecule type" value="Genomic_DNA"/>
</dbReference>
<dbReference type="EnsemblProtists" id="EKX49917">
    <property type="protein sequence ID" value="EKX49917"/>
    <property type="gene ID" value="GUITHDRAFT_135605"/>
</dbReference>
<accession>L1JNA1</accession>
<evidence type="ECO:0000313" key="4">
    <source>
        <dbReference type="Proteomes" id="UP000011087"/>
    </source>
</evidence>
<gene>
    <name evidence="2" type="ORF">GUITHDRAFT_135605</name>
</gene>
<reference evidence="4" key="2">
    <citation type="submission" date="2012-11" db="EMBL/GenBank/DDBJ databases">
        <authorList>
            <person name="Kuo A."/>
            <person name="Curtis B.A."/>
            <person name="Tanifuji G."/>
            <person name="Burki F."/>
            <person name="Gruber A."/>
            <person name="Irimia M."/>
            <person name="Maruyama S."/>
            <person name="Arias M.C."/>
            <person name="Ball S.G."/>
            <person name="Gile G.H."/>
            <person name="Hirakawa Y."/>
            <person name="Hopkins J.F."/>
            <person name="Rensing S.A."/>
            <person name="Schmutz J."/>
            <person name="Symeonidi A."/>
            <person name="Elias M."/>
            <person name="Eveleigh R.J."/>
            <person name="Herman E.K."/>
            <person name="Klute M.J."/>
            <person name="Nakayama T."/>
            <person name="Obornik M."/>
            <person name="Reyes-Prieto A."/>
            <person name="Armbrust E.V."/>
            <person name="Aves S.J."/>
            <person name="Beiko R.G."/>
            <person name="Coutinho P."/>
            <person name="Dacks J.B."/>
            <person name="Durnford D.G."/>
            <person name="Fast N.M."/>
            <person name="Green B.R."/>
            <person name="Grisdale C."/>
            <person name="Hempe F."/>
            <person name="Henrissat B."/>
            <person name="Hoppner M.P."/>
            <person name="Ishida K.-I."/>
            <person name="Kim E."/>
            <person name="Koreny L."/>
            <person name="Kroth P.G."/>
            <person name="Liu Y."/>
            <person name="Malik S.-B."/>
            <person name="Maier U.G."/>
            <person name="McRose D."/>
            <person name="Mock T."/>
            <person name="Neilson J.A."/>
            <person name="Onodera N.T."/>
            <person name="Poole A.M."/>
            <person name="Pritham E.J."/>
            <person name="Richards T.A."/>
            <person name="Rocap G."/>
            <person name="Roy S.W."/>
            <person name="Sarai C."/>
            <person name="Schaack S."/>
            <person name="Shirato S."/>
            <person name="Slamovits C.H."/>
            <person name="Spencer D.F."/>
            <person name="Suzuki S."/>
            <person name="Worden A.Z."/>
            <person name="Zauner S."/>
            <person name="Barry K."/>
            <person name="Bell C."/>
            <person name="Bharti A.K."/>
            <person name="Crow J.A."/>
            <person name="Grimwood J."/>
            <person name="Kramer R."/>
            <person name="Lindquist E."/>
            <person name="Lucas S."/>
            <person name="Salamov A."/>
            <person name="McFadden G.I."/>
            <person name="Lane C.E."/>
            <person name="Keeling P.J."/>
            <person name="Gray M.W."/>
            <person name="Grigoriev I.V."/>
            <person name="Archibald J.M."/>
        </authorList>
    </citation>
    <scope>NUCLEOTIDE SEQUENCE</scope>
    <source>
        <strain evidence="4">CCMP2712</strain>
    </source>
</reference>
<sequence>MGNDETPCSNHLRIVYWGSGCTFELRDTLHDLEPAAYRYIKLFQAELMASWDCLACRDCSKNARDAWVGKESGWARELAKSLVFVPIFQHLGGRQTLEELARVRPEEDQDRQDKFLAELLVALYLIYRDDRKLSQIRAVVPVVVSEGSRWLLSRQAMEGLSLGASLKTCKSAARELSLIGAGEYPEIFERLQRWSIKDTVRAILYGGDGIGGMTIFYTSCCVFEEPCLVEHKSRDEDAFACACMVKDRLPVTFGKYVKRVVERYLKHTCCGGAVSDILEKHGFKGSILESLSAFSHQQCPSEATPSRCRRCNARAGCCLLRAATAMEAMCLDESITQKLGEAHVTLSHDKRLRPLKEQLYRYKDIEADGILAMMTTNCIETGILKLPTQLAMLGLSSLYASFAYFQLAHLFSDARWVYQPDERKPYIPKTLRITRVLDPAINVMWAVGVPLSMYLALRESPLLAKRLISLIVFLGAMLYLTSGISDYVQCKYAGGGIGSACNGRFSLTASFSVLCVFLSGHLVQRYIWVIVYLAQGGYIFYTMSLNSSWSVWAKTFFRVYGGIIITLVPLILIRYQKMLKQAHGGMALETTKIEEVWRSALKAEREMIDDLASKSRRVSARLQMIFKAAKKFRPSWHRHKVQRQRFSSKGKILQSSQDIESMYEKAQLISPFFQMFIKSWNVVGFVHEGRLKKISRAMQKVVRSYGRDPSYLTDLVRSTVIVKSMSELNSWLQRLLDCSTIGRNGVVDEKEEEEEGDTKKLFNITSIKNRFDPKYDARESAGYRDLCVNVEMGWKLKDFPRGLEVVPVCRWKETPGLIKHICEIQVRAPCKSTGRVKVTTEDIFEVKKYFHKQYITFRNIVCQ</sequence>
<evidence type="ECO:0000313" key="3">
    <source>
        <dbReference type="EnsemblProtists" id="EKX49917"/>
    </source>
</evidence>
<keyword evidence="1" id="KW-0812">Transmembrane</keyword>
<proteinExistence type="predicted"/>
<organism evidence="2">
    <name type="scientific">Guillardia theta (strain CCMP2712)</name>
    <name type="common">Cryptophyte</name>
    <dbReference type="NCBI Taxonomy" id="905079"/>
    <lineage>
        <taxon>Eukaryota</taxon>
        <taxon>Cryptophyceae</taxon>
        <taxon>Pyrenomonadales</taxon>
        <taxon>Geminigeraceae</taxon>
        <taxon>Guillardia</taxon>
    </lineage>
</organism>
<dbReference type="RefSeq" id="XP_005836897.1">
    <property type="nucleotide sequence ID" value="XM_005836840.1"/>
</dbReference>
<keyword evidence="1" id="KW-1133">Transmembrane helix</keyword>
<feature type="transmembrane region" description="Helical" evidence="1">
    <location>
        <begin position="497"/>
        <end position="519"/>
    </location>
</feature>
<feature type="transmembrane region" description="Helical" evidence="1">
    <location>
        <begin position="526"/>
        <end position="543"/>
    </location>
</feature>
<reference evidence="2 4" key="1">
    <citation type="journal article" date="2012" name="Nature">
        <title>Algal genomes reveal evolutionary mosaicism and the fate of nucleomorphs.</title>
        <authorList>
            <consortium name="DOE Joint Genome Institute"/>
            <person name="Curtis B.A."/>
            <person name="Tanifuji G."/>
            <person name="Burki F."/>
            <person name="Gruber A."/>
            <person name="Irimia M."/>
            <person name="Maruyama S."/>
            <person name="Arias M.C."/>
            <person name="Ball S.G."/>
            <person name="Gile G.H."/>
            <person name="Hirakawa Y."/>
            <person name="Hopkins J.F."/>
            <person name="Kuo A."/>
            <person name="Rensing S.A."/>
            <person name="Schmutz J."/>
            <person name="Symeonidi A."/>
            <person name="Elias M."/>
            <person name="Eveleigh R.J."/>
            <person name="Herman E.K."/>
            <person name="Klute M.J."/>
            <person name="Nakayama T."/>
            <person name="Obornik M."/>
            <person name="Reyes-Prieto A."/>
            <person name="Armbrust E.V."/>
            <person name="Aves S.J."/>
            <person name="Beiko R.G."/>
            <person name="Coutinho P."/>
            <person name="Dacks J.B."/>
            <person name="Durnford D.G."/>
            <person name="Fast N.M."/>
            <person name="Green B.R."/>
            <person name="Grisdale C.J."/>
            <person name="Hempel F."/>
            <person name="Henrissat B."/>
            <person name="Hoppner M.P."/>
            <person name="Ishida K."/>
            <person name="Kim E."/>
            <person name="Koreny L."/>
            <person name="Kroth P.G."/>
            <person name="Liu Y."/>
            <person name="Malik S.B."/>
            <person name="Maier U.G."/>
            <person name="McRose D."/>
            <person name="Mock T."/>
            <person name="Neilson J.A."/>
            <person name="Onodera N.T."/>
            <person name="Poole A.M."/>
            <person name="Pritham E.J."/>
            <person name="Richards T.A."/>
            <person name="Rocap G."/>
            <person name="Roy S.W."/>
            <person name="Sarai C."/>
            <person name="Schaack S."/>
            <person name="Shirato S."/>
            <person name="Slamovits C.H."/>
            <person name="Spencer D.F."/>
            <person name="Suzuki S."/>
            <person name="Worden A.Z."/>
            <person name="Zauner S."/>
            <person name="Barry K."/>
            <person name="Bell C."/>
            <person name="Bharti A.K."/>
            <person name="Crow J.A."/>
            <person name="Grimwood J."/>
            <person name="Kramer R."/>
            <person name="Lindquist E."/>
            <person name="Lucas S."/>
            <person name="Salamov A."/>
            <person name="McFadden G.I."/>
            <person name="Lane C.E."/>
            <person name="Keeling P.J."/>
            <person name="Gray M.W."/>
            <person name="Grigoriev I.V."/>
            <person name="Archibald J.M."/>
        </authorList>
    </citation>
    <scope>NUCLEOTIDE SEQUENCE</scope>
    <source>
        <strain evidence="2 4">CCMP2712</strain>
    </source>
</reference>